<accession>A0A3N4SG12</accession>
<dbReference type="Proteomes" id="UP000266906">
    <property type="component" value="Unassembled WGS sequence"/>
</dbReference>
<dbReference type="SUPFAM" id="SSF109854">
    <property type="entry name" value="DinB/YfiT-like putative metalloenzymes"/>
    <property type="match status" value="1"/>
</dbReference>
<dbReference type="AlphaFoldDB" id="A0A3N4SG12"/>
<dbReference type="Gene3D" id="1.20.120.450">
    <property type="entry name" value="dinb family like domain"/>
    <property type="match status" value="1"/>
</dbReference>
<name>A0A3N4SG12_9ACTN</name>
<dbReference type="RefSeq" id="WP_123818891.1">
    <property type="nucleotide sequence ID" value="NZ_JBEYIY010000003.1"/>
</dbReference>
<reference evidence="1 2" key="1">
    <citation type="submission" date="2018-11" db="EMBL/GenBank/DDBJ databases">
        <title>Sequencing the genomes of 1000 actinobacteria strains.</title>
        <authorList>
            <person name="Klenk H.-P."/>
        </authorList>
    </citation>
    <scope>NUCLEOTIDE SEQUENCE [LARGE SCALE GENOMIC DNA]</scope>
    <source>
        <strain evidence="1 2">DSM 44781</strain>
    </source>
</reference>
<evidence type="ECO:0000313" key="1">
    <source>
        <dbReference type="EMBL" id="RPE35424.1"/>
    </source>
</evidence>
<comment type="caution">
    <text evidence="1">The sequence shown here is derived from an EMBL/GenBank/DDBJ whole genome shotgun (WGS) entry which is preliminary data.</text>
</comment>
<organism evidence="1 2">
    <name type="scientific">Kitasatospora cineracea</name>
    <dbReference type="NCBI Taxonomy" id="88074"/>
    <lineage>
        <taxon>Bacteria</taxon>
        <taxon>Bacillati</taxon>
        <taxon>Actinomycetota</taxon>
        <taxon>Actinomycetes</taxon>
        <taxon>Kitasatosporales</taxon>
        <taxon>Streptomycetaceae</taxon>
        <taxon>Kitasatospora</taxon>
    </lineage>
</organism>
<protein>
    <submittedName>
        <fullName evidence="1">Uncharacterized protein DUF664</fullName>
    </submittedName>
</protein>
<proteinExistence type="predicted"/>
<dbReference type="InterPro" id="IPR034660">
    <property type="entry name" value="DinB/YfiT-like"/>
</dbReference>
<dbReference type="InterPro" id="IPR007061">
    <property type="entry name" value="MST-like"/>
</dbReference>
<dbReference type="EMBL" id="RKQG01000001">
    <property type="protein sequence ID" value="RPE35424.1"/>
    <property type="molecule type" value="Genomic_DNA"/>
</dbReference>
<evidence type="ECO:0000313" key="2">
    <source>
        <dbReference type="Proteomes" id="UP000266906"/>
    </source>
</evidence>
<gene>
    <name evidence="1" type="ORF">EDD38_3773</name>
</gene>
<dbReference type="Pfam" id="PF04978">
    <property type="entry name" value="MST"/>
    <property type="match status" value="1"/>
</dbReference>
<sequence>MTTFETQRRPVPLADGGELDIALAFLAFARECVVKKTEGLAEEQLRRVLVPTGTNLLGLVQHLTAAERYWFGYHLAGLAEYEDVDFGMAVPADVPAERVLADYRRACADSDAAIRAAGGPDAPTATPVVRGEPRSLRWVLAHMTGETTRHAGHADILREQLDGTTGR</sequence>
<keyword evidence="2" id="KW-1185">Reference proteome</keyword>